<evidence type="ECO:0000256" key="1">
    <source>
        <dbReference type="ARBA" id="ARBA00022737"/>
    </source>
</evidence>
<dbReference type="PANTHER" id="PTHR24124:SF14">
    <property type="entry name" value="CHROMOSOME UNDETERMINED SCAFFOLD_25, WHOLE GENOME SHOTGUN SEQUENCE"/>
    <property type="match status" value="1"/>
</dbReference>
<keyword evidence="4" id="KW-0732">Signal</keyword>
<dbReference type="InterPro" id="IPR002110">
    <property type="entry name" value="Ankyrin_rpt"/>
</dbReference>
<dbReference type="InterPro" id="IPR011256">
    <property type="entry name" value="Reg_factor_effector_dom_sf"/>
</dbReference>
<evidence type="ECO:0000256" key="2">
    <source>
        <dbReference type="ARBA" id="ARBA00023043"/>
    </source>
</evidence>
<dbReference type="KEGG" id="ppha:BVH74_02255"/>
<evidence type="ECO:0000313" key="7">
    <source>
        <dbReference type="Proteomes" id="UP000243488"/>
    </source>
</evidence>
<dbReference type="PANTHER" id="PTHR24124">
    <property type="entry name" value="ANKYRIN REPEAT FAMILY A"/>
    <property type="match status" value="1"/>
</dbReference>
<name>A0A1V0B181_9GAMM</name>
<feature type="chain" id="PRO_5012165780" description="Lysozyme inhibitor LprI-like N-terminal domain-containing protein" evidence="4">
    <location>
        <begin position="16"/>
        <end position="864"/>
    </location>
</feature>
<reference evidence="6 7" key="1">
    <citation type="submission" date="2017-03" db="EMBL/GenBank/DDBJ databases">
        <title>Complete genome sequence of the novel DNRA strain Pseudomonas sp. S-6-2 isolated from Chinese polluted river sediment. Journal of Biotechnology.</title>
        <authorList>
            <person name="Li J."/>
            <person name="Xiang F."/>
            <person name="Wang L."/>
            <person name="Xi L."/>
            <person name="Liu J."/>
        </authorList>
    </citation>
    <scope>NUCLEOTIDE SEQUENCE [LARGE SCALE GENOMIC DNA]</scope>
    <source>
        <strain evidence="6 7">S-6-2</strain>
    </source>
</reference>
<keyword evidence="1" id="KW-0677">Repeat</keyword>
<dbReference type="EMBL" id="CP020100">
    <property type="protein sequence ID" value="AQZ93651.1"/>
    <property type="molecule type" value="Genomic_DNA"/>
</dbReference>
<gene>
    <name evidence="6" type="ORF">BVH74_02255</name>
</gene>
<dbReference type="Gene3D" id="1.20.1270.180">
    <property type="match status" value="1"/>
</dbReference>
<dbReference type="Pfam" id="PF12796">
    <property type="entry name" value="Ank_2"/>
    <property type="match status" value="1"/>
</dbReference>
<dbReference type="AlphaFoldDB" id="A0A1V0B181"/>
<feature type="repeat" description="ANK" evidence="3">
    <location>
        <begin position="574"/>
        <end position="606"/>
    </location>
</feature>
<dbReference type="InterPro" id="IPR009739">
    <property type="entry name" value="LprI-like_N"/>
</dbReference>
<proteinExistence type="predicted"/>
<dbReference type="PROSITE" id="PS50088">
    <property type="entry name" value="ANK_REPEAT"/>
    <property type="match status" value="1"/>
</dbReference>
<feature type="signal peptide" evidence="4">
    <location>
        <begin position="1"/>
        <end position="15"/>
    </location>
</feature>
<evidence type="ECO:0000256" key="4">
    <source>
        <dbReference type="SAM" id="SignalP"/>
    </source>
</evidence>
<dbReference type="SMART" id="SM00248">
    <property type="entry name" value="ANK"/>
    <property type="match status" value="3"/>
</dbReference>
<sequence>MQLALSRSWFLPVFAGLLLGGCVSAPPAPVQTPEAPQVLPPPVSMRASFACSGALPEVHWQICTSDALASLDRQLAERVHQRVQELDLVGALLLEASQRQWQLSRAGQCGLGEQSASSGVADPAAQACLGRLYQERLQALDSWPSVSPRSNAEHPLAAYAEFRLVEGHDALCQPLANALNADLRRHGDPDVARLPGNRALISSAGGEQQINLAGVQLEVDRYNAGPFAGYQQRSRGLSINGVLQLDQRTLPRWVAAQPNYGGRANVSSSQTGDYARIDVFEREGRPLVLVNETWGFYSPAARGESAFAGLYALQGGSLQPLCLYQSYLTPPRTRLLEGLPIYSQLTEALDTLAGDPLPGYAQHERRDNFQRWKERQWTLLNLPLLGADALSRYGREAALRQRHDQALEMLFQWSEHNLRSKQRYQQLLPLLRPAHAELHAMYQQQGLDAAQAGAAADLLLHETFARSLENLQAPAGVPGLPLAGFASYQPRYAIAPAPGELEHGRNFQRLHSVLLNQGPLPAVRDFLAWESRTFGEERGLGADADTALMAAANNPPALAYLLEQGLDPNQANAWGKTALMTAVQQDNAEAVSLLLAAGADVHAQTRARQAGVGGPDRQEAARGRQTALLMAAEQASETVITQLLAADAARQAWGGYDMAVCTALAGNAQLLASTQQALRARLCVEDDYAPLPVSRQVAANLREGDVLVIRDEGIEYPVSLLQRGETQLFGRHYQLTPKRLRSDLRGLATNVGIAANRRARLSISGPLTLVFDDLAAVSPENVPLQVSFPVSGSGAAVAGYALSTSPAMQVLSTPFDAERNDAESTWRALYSAALTQGFRPTGQGYVLIHTRGRSWTEYQLVVTE</sequence>
<dbReference type="RefSeq" id="WP_080048509.1">
    <property type="nucleotide sequence ID" value="NZ_CP020100.1"/>
</dbReference>
<organism evidence="6 7">
    <name type="scientific">Halopseudomonas phragmitis</name>
    <dbReference type="NCBI Taxonomy" id="1931241"/>
    <lineage>
        <taxon>Bacteria</taxon>
        <taxon>Pseudomonadati</taxon>
        <taxon>Pseudomonadota</taxon>
        <taxon>Gammaproteobacteria</taxon>
        <taxon>Pseudomonadales</taxon>
        <taxon>Pseudomonadaceae</taxon>
        <taxon>Halopseudomonas</taxon>
    </lineage>
</organism>
<accession>A0A1V0B181</accession>
<protein>
    <recommendedName>
        <fullName evidence="5">Lysozyme inhibitor LprI-like N-terminal domain-containing protein</fullName>
    </recommendedName>
</protein>
<dbReference type="PROSITE" id="PS51257">
    <property type="entry name" value="PROKAR_LIPOPROTEIN"/>
    <property type="match status" value="1"/>
</dbReference>
<dbReference type="Gene3D" id="3.20.80.10">
    <property type="entry name" value="Regulatory factor, effector binding domain"/>
    <property type="match status" value="1"/>
</dbReference>
<dbReference type="PROSITE" id="PS50297">
    <property type="entry name" value="ANK_REP_REGION"/>
    <property type="match status" value="1"/>
</dbReference>
<evidence type="ECO:0000256" key="3">
    <source>
        <dbReference type="PROSITE-ProRule" id="PRU00023"/>
    </source>
</evidence>
<keyword evidence="7" id="KW-1185">Reference proteome</keyword>
<feature type="domain" description="Lysozyme inhibitor LprI-like N-terminal" evidence="5">
    <location>
        <begin position="60"/>
        <end position="140"/>
    </location>
</feature>
<dbReference type="GO" id="GO:0010468">
    <property type="term" value="P:regulation of gene expression"/>
    <property type="evidence" value="ECO:0007669"/>
    <property type="project" value="TreeGrafter"/>
</dbReference>
<evidence type="ECO:0000313" key="6">
    <source>
        <dbReference type="EMBL" id="AQZ93651.1"/>
    </source>
</evidence>
<evidence type="ECO:0000259" key="5">
    <source>
        <dbReference type="Pfam" id="PF07007"/>
    </source>
</evidence>
<dbReference type="InterPro" id="IPR036770">
    <property type="entry name" value="Ankyrin_rpt-contain_sf"/>
</dbReference>
<dbReference type="STRING" id="1931241.BVH74_02255"/>
<dbReference type="SUPFAM" id="SSF48403">
    <property type="entry name" value="Ankyrin repeat"/>
    <property type="match status" value="1"/>
</dbReference>
<dbReference type="Proteomes" id="UP000243488">
    <property type="component" value="Chromosome"/>
</dbReference>
<dbReference type="Pfam" id="PF07007">
    <property type="entry name" value="LprI"/>
    <property type="match status" value="1"/>
</dbReference>
<keyword evidence="2 3" id="KW-0040">ANK repeat</keyword>
<dbReference type="Gene3D" id="1.25.40.20">
    <property type="entry name" value="Ankyrin repeat-containing domain"/>
    <property type="match status" value="1"/>
</dbReference>